<keyword evidence="4" id="KW-0234">DNA repair</keyword>
<protein>
    <recommendedName>
        <fullName evidence="7">PNK FHA domain-containing protein</fullName>
    </recommendedName>
</protein>
<proteinExistence type="predicted"/>
<dbReference type="GeneTree" id="ENSGT00940000159302"/>
<evidence type="ECO:0000256" key="4">
    <source>
        <dbReference type="ARBA" id="ARBA00023204"/>
    </source>
</evidence>
<dbReference type="InterPro" id="IPR023214">
    <property type="entry name" value="HAD_sf"/>
</dbReference>
<dbReference type="InterPro" id="IPR006550">
    <property type="entry name" value="PNKP"/>
</dbReference>
<evidence type="ECO:0000256" key="3">
    <source>
        <dbReference type="ARBA" id="ARBA00022801"/>
    </source>
</evidence>
<feature type="compositionally biased region" description="Polar residues" evidence="6">
    <location>
        <begin position="99"/>
        <end position="108"/>
    </location>
</feature>
<dbReference type="NCBIfam" id="TIGR01662">
    <property type="entry name" value="HAD-SF-IIIA"/>
    <property type="match status" value="1"/>
</dbReference>
<sequence length="596" mass="66252">MNMQCALVNSSGHRVELFDGRALIFGRGPETGITDKKCSRHQVKLVADYAHREILVTQLGPNPSSVNGQTLRRGQSGRLTLNGTLFVVNESYPFTVQFSGTEETSPSEPRQMGHKQGALDDRKHKRRALDGSAEVVPKRSIQDFFSSPKKSIKRPHGTEEDVSSNKRGRAAISDEEDRESLAEENLRTLQELAQRSGTQQNPSEPIQTSPSSACPQSNWQQIGNLMVYTTAGVTGHSRIAGFDIDGCIITTKSGKVFPTSPDDWRILFPEIQPKLATLLKEGLKVVFFTNQMGIARGKLRPEVFKAKVEDILQTLNLPVQVFVATGPGIYRKPVIGMWEHLCEKANGGVTVDKSQSFYVGDAAGRPVNWAPGKKKKDFSCSDRLFALNIGVNFYTPEEFFLGWKSAPFNLPTFDPRTLDPKTRLYDPAEASLTSTSQEVIVAVGFPGAGKSTFFNTYIIPKGYMYVNRDTLGSWQNCVSACERALKEGHSVVVDNTNPDPESRKRYVDVSQNAGVPCRCFNFSASLEQARHNNRFREMLPSDSKHVTVNDMVFHTYKKKFVSPTLSEGFSEILQVHFVPSFTDSGLEALFRQFSES</sequence>
<feature type="region of interest" description="Disordered" evidence="6">
    <location>
        <begin position="99"/>
        <end position="215"/>
    </location>
</feature>
<dbReference type="NCBIfam" id="TIGR01664">
    <property type="entry name" value="DNA-3'-Pase"/>
    <property type="match status" value="1"/>
</dbReference>
<dbReference type="PANTHER" id="PTHR12083">
    <property type="entry name" value="BIFUNCTIONAL POLYNUCLEOTIDE PHOSPHATASE/KINASE"/>
    <property type="match status" value="1"/>
</dbReference>
<feature type="compositionally biased region" description="Polar residues" evidence="6">
    <location>
        <begin position="187"/>
        <end position="215"/>
    </location>
</feature>
<dbReference type="Gene3D" id="2.60.200.20">
    <property type="match status" value="1"/>
</dbReference>
<dbReference type="STRING" id="8005.ENSEEEP00000050356"/>
<dbReference type="InterPro" id="IPR027417">
    <property type="entry name" value="P-loop_NTPase"/>
</dbReference>
<accession>A0A4W4HJP3</accession>
<evidence type="ECO:0000256" key="6">
    <source>
        <dbReference type="SAM" id="MobiDB-lite"/>
    </source>
</evidence>
<name>A0A4W4HJP3_ELEEL</name>
<dbReference type="GO" id="GO:0046404">
    <property type="term" value="F:ATP-dependent polydeoxyribonucleotide 5'-hydroxyl-kinase activity"/>
    <property type="evidence" value="ECO:0007669"/>
    <property type="project" value="InterPro"/>
</dbReference>
<dbReference type="Pfam" id="PF08645">
    <property type="entry name" value="PNK3P"/>
    <property type="match status" value="1"/>
</dbReference>
<dbReference type="SUPFAM" id="SSF56784">
    <property type="entry name" value="HAD-like"/>
    <property type="match status" value="1"/>
</dbReference>
<keyword evidence="9" id="KW-1185">Reference proteome</keyword>
<dbReference type="Proteomes" id="UP000314983">
    <property type="component" value="Chromosome 15"/>
</dbReference>
<keyword evidence="2" id="KW-0227">DNA damage</keyword>
<evidence type="ECO:0000259" key="7">
    <source>
        <dbReference type="Pfam" id="PF17913"/>
    </source>
</evidence>
<dbReference type="InterPro" id="IPR041388">
    <property type="entry name" value="FHA_2"/>
</dbReference>
<dbReference type="SUPFAM" id="SSF52540">
    <property type="entry name" value="P-loop containing nucleoside triphosphate hydrolases"/>
    <property type="match status" value="1"/>
</dbReference>
<gene>
    <name evidence="8" type="primary">PNKP</name>
</gene>
<dbReference type="NCBIfam" id="TIGR01663">
    <property type="entry name" value="PNK-3'Pase"/>
    <property type="match status" value="1"/>
</dbReference>
<dbReference type="GO" id="GO:0006281">
    <property type="term" value="P:DNA repair"/>
    <property type="evidence" value="ECO:0007669"/>
    <property type="project" value="UniProtKB-KW"/>
</dbReference>
<feature type="domain" description="PNK FHA" evidence="7">
    <location>
        <begin position="10"/>
        <end position="72"/>
    </location>
</feature>
<dbReference type="SUPFAM" id="SSF49879">
    <property type="entry name" value="SMAD/FHA domain"/>
    <property type="match status" value="1"/>
</dbReference>
<keyword evidence="3" id="KW-0378">Hydrolase</keyword>
<reference evidence="8" key="5">
    <citation type="submission" date="2025-09" db="UniProtKB">
        <authorList>
            <consortium name="Ensembl"/>
        </authorList>
    </citation>
    <scope>IDENTIFICATION</scope>
</reference>
<comment type="subcellular location">
    <subcellularLocation>
        <location evidence="1">Nucleus</location>
    </subcellularLocation>
</comment>
<dbReference type="AlphaFoldDB" id="A0A4W4HJP3"/>
<evidence type="ECO:0000256" key="1">
    <source>
        <dbReference type="ARBA" id="ARBA00004123"/>
    </source>
</evidence>
<evidence type="ECO:0000313" key="9">
    <source>
        <dbReference type="Proteomes" id="UP000314983"/>
    </source>
</evidence>
<reference evidence="8" key="4">
    <citation type="submission" date="2025-08" db="UniProtKB">
        <authorList>
            <consortium name="Ensembl"/>
        </authorList>
    </citation>
    <scope>IDENTIFICATION</scope>
</reference>
<dbReference type="Gene3D" id="3.40.50.300">
    <property type="entry name" value="P-loop containing nucleotide triphosphate hydrolases"/>
    <property type="match status" value="1"/>
</dbReference>
<dbReference type="InterPro" id="IPR008984">
    <property type="entry name" value="SMAD_FHA_dom_sf"/>
</dbReference>
<dbReference type="GO" id="GO:0046403">
    <property type="term" value="F:polynucleotide 3'-phosphatase activity"/>
    <property type="evidence" value="ECO:0007669"/>
    <property type="project" value="InterPro"/>
</dbReference>
<dbReference type="InterPro" id="IPR013954">
    <property type="entry name" value="PNK3P"/>
</dbReference>
<dbReference type="Ensembl" id="ENSEEET00000050907.2">
    <property type="protein sequence ID" value="ENSEEEP00000050356.2"/>
    <property type="gene ID" value="ENSEEEG00000023660.2"/>
</dbReference>
<dbReference type="CDD" id="cd01625">
    <property type="entry name" value="HAD_PNP"/>
    <property type="match status" value="1"/>
</dbReference>
<dbReference type="Pfam" id="PF17913">
    <property type="entry name" value="FHA_2"/>
    <property type="match status" value="1"/>
</dbReference>
<dbReference type="PANTHER" id="PTHR12083:SF9">
    <property type="entry name" value="BIFUNCTIONAL POLYNUCLEOTIDE PHOSPHATASE_KINASE"/>
    <property type="match status" value="1"/>
</dbReference>
<dbReference type="Gene3D" id="3.40.50.1000">
    <property type="entry name" value="HAD superfamily/HAD-like"/>
    <property type="match status" value="1"/>
</dbReference>
<organism evidence="8 9">
    <name type="scientific">Electrophorus electricus</name>
    <name type="common">Electric eel</name>
    <name type="synonym">Gymnotus electricus</name>
    <dbReference type="NCBI Taxonomy" id="8005"/>
    <lineage>
        <taxon>Eukaryota</taxon>
        <taxon>Metazoa</taxon>
        <taxon>Chordata</taxon>
        <taxon>Craniata</taxon>
        <taxon>Vertebrata</taxon>
        <taxon>Euteleostomi</taxon>
        <taxon>Actinopterygii</taxon>
        <taxon>Neopterygii</taxon>
        <taxon>Teleostei</taxon>
        <taxon>Ostariophysi</taxon>
        <taxon>Gymnotiformes</taxon>
        <taxon>Gymnotoidei</taxon>
        <taxon>Gymnotidae</taxon>
        <taxon>Electrophorus</taxon>
    </lineage>
</organism>
<dbReference type="GO" id="GO:0005634">
    <property type="term" value="C:nucleus"/>
    <property type="evidence" value="ECO:0007669"/>
    <property type="project" value="UniProtKB-SubCell"/>
</dbReference>
<dbReference type="OMA" id="AADWKWW"/>
<dbReference type="InterPro" id="IPR036412">
    <property type="entry name" value="HAD-like_sf"/>
</dbReference>
<evidence type="ECO:0000256" key="5">
    <source>
        <dbReference type="ARBA" id="ARBA00023242"/>
    </source>
</evidence>
<dbReference type="GO" id="GO:0003690">
    <property type="term" value="F:double-stranded DNA binding"/>
    <property type="evidence" value="ECO:0007669"/>
    <property type="project" value="TreeGrafter"/>
</dbReference>
<reference evidence="9" key="2">
    <citation type="journal article" date="2017" name="Sci. Adv.">
        <title>A tail of two voltages: Proteomic comparison of the three electric organs of the electric eel.</title>
        <authorList>
            <person name="Traeger L.L."/>
            <person name="Sabat G."/>
            <person name="Barrett-Wilt G.A."/>
            <person name="Wells G.B."/>
            <person name="Sussman M.R."/>
        </authorList>
    </citation>
    <scope>NUCLEOTIDE SEQUENCE [LARGE SCALE GENOMIC DNA]</scope>
</reference>
<keyword evidence="5" id="KW-0539">Nucleus</keyword>
<dbReference type="InterPro" id="IPR006549">
    <property type="entry name" value="HAD-SF_hydro_IIIA"/>
</dbReference>
<reference evidence="9" key="1">
    <citation type="journal article" date="2014" name="Science">
        <title>Nonhuman genetics. Genomic basis for the convergent evolution of electric organs.</title>
        <authorList>
            <person name="Gallant J.R."/>
            <person name="Traeger L.L."/>
            <person name="Volkening J.D."/>
            <person name="Moffett H."/>
            <person name="Chen P.H."/>
            <person name="Novina C.D."/>
            <person name="Phillips G.N.Jr."/>
            <person name="Anand R."/>
            <person name="Wells G.B."/>
            <person name="Pinch M."/>
            <person name="Guth R."/>
            <person name="Unguez G.A."/>
            <person name="Albert J.S."/>
            <person name="Zakon H.H."/>
            <person name="Samanta M.P."/>
            <person name="Sussman M.R."/>
        </authorList>
    </citation>
    <scope>NUCLEOTIDE SEQUENCE [LARGE SCALE GENOMIC DNA]</scope>
</reference>
<reference evidence="8" key="3">
    <citation type="submission" date="2020-05" db="EMBL/GenBank/DDBJ databases">
        <title>Electrophorus electricus (electric eel) genome, fEleEle1, primary haplotype.</title>
        <authorList>
            <person name="Myers G."/>
            <person name="Meyer A."/>
            <person name="Fedrigo O."/>
            <person name="Formenti G."/>
            <person name="Rhie A."/>
            <person name="Tracey A."/>
            <person name="Sims Y."/>
            <person name="Jarvis E.D."/>
        </authorList>
    </citation>
    <scope>NUCLEOTIDE SEQUENCE [LARGE SCALE GENOMIC DNA]</scope>
</reference>
<dbReference type="Pfam" id="PF13671">
    <property type="entry name" value="AAA_33"/>
    <property type="match status" value="1"/>
</dbReference>
<dbReference type="InterPro" id="IPR006551">
    <property type="entry name" value="Polynucleotide_phosphatase"/>
</dbReference>
<evidence type="ECO:0000256" key="2">
    <source>
        <dbReference type="ARBA" id="ARBA00022763"/>
    </source>
</evidence>
<evidence type="ECO:0000313" key="8">
    <source>
        <dbReference type="Ensembl" id="ENSEEEP00000050356.2"/>
    </source>
</evidence>